<keyword evidence="1" id="KW-0602">Photosynthesis</keyword>
<sequence>MKLLKSPMFYILGLVVVMIVVGYHLKHKTVEEQEGNIIREVKKQFPNHPYDLYGACSVGQGRYFVVGSNGVILRSKDMGKTWNECSLDQPGKNLISVCFTSEDTGWVVGTSGLAYETVDAGQNWSRVKLRIGDTCLKRVYFFNDKQGWIVGEGPVIFCTSDSGKTWQERNIENEMLILNDIGFFNANVGITIGETGAVFYTEDGGNTWTRQESATDQALMRICIVNENEAWICGLNGVLFRTEDRGKTWKSVTVTNGETLIQDHIFNCKWIPAVGTGNDLIFLIGDGLIARSFDLGMSWRHTQQVTNNESDVSYLWFYDMVFDENSGGIIVGKNGFIAFSEDAERWERIH</sequence>
<feature type="transmembrane region" description="Helical" evidence="3">
    <location>
        <begin position="7"/>
        <end position="25"/>
    </location>
</feature>
<organism evidence="5">
    <name type="scientific">uncultured Desulfobacterium sp</name>
    <dbReference type="NCBI Taxonomy" id="201089"/>
    <lineage>
        <taxon>Bacteria</taxon>
        <taxon>Pseudomonadati</taxon>
        <taxon>Thermodesulfobacteriota</taxon>
        <taxon>Desulfobacteria</taxon>
        <taxon>Desulfobacterales</taxon>
        <taxon>Desulfobacteriaceae</taxon>
        <taxon>Desulfobacterium</taxon>
        <taxon>environmental samples</taxon>
    </lineage>
</organism>
<keyword evidence="2" id="KW-0604">Photosystem II</keyword>
<keyword evidence="3" id="KW-1133">Transmembrane helix</keyword>
<accession>A0A445MZ88</accession>
<evidence type="ECO:0000256" key="1">
    <source>
        <dbReference type="ARBA" id="ARBA00022531"/>
    </source>
</evidence>
<dbReference type="InterPro" id="IPR015943">
    <property type="entry name" value="WD40/YVTN_repeat-like_dom_sf"/>
</dbReference>
<reference evidence="5" key="1">
    <citation type="submission" date="2018-01" db="EMBL/GenBank/DDBJ databases">
        <authorList>
            <person name="Regsiter A."/>
            <person name="William W."/>
        </authorList>
    </citation>
    <scope>NUCLEOTIDE SEQUENCE</scope>
    <source>
        <strain evidence="5">TRIP AH-1</strain>
    </source>
</reference>
<dbReference type="GO" id="GO:0009523">
    <property type="term" value="C:photosystem II"/>
    <property type="evidence" value="ECO:0007669"/>
    <property type="project" value="UniProtKB-KW"/>
</dbReference>
<dbReference type="PANTHER" id="PTHR47199:SF2">
    <property type="entry name" value="PHOTOSYSTEM II STABILITY_ASSEMBLY FACTOR HCF136, CHLOROPLASTIC"/>
    <property type="match status" value="1"/>
</dbReference>
<dbReference type="CDD" id="cd15482">
    <property type="entry name" value="Sialidase_non-viral"/>
    <property type="match status" value="1"/>
</dbReference>
<dbReference type="Pfam" id="PF14870">
    <property type="entry name" value="PSII_BNR"/>
    <property type="match status" value="2"/>
</dbReference>
<evidence type="ECO:0000259" key="4">
    <source>
        <dbReference type="Pfam" id="PF14870"/>
    </source>
</evidence>
<dbReference type="GO" id="GO:0015979">
    <property type="term" value="P:photosynthesis"/>
    <property type="evidence" value="ECO:0007669"/>
    <property type="project" value="UniProtKB-KW"/>
</dbReference>
<evidence type="ECO:0000256" key="2">
    <source>
        <dbReference type="ARBA" id="ARBA00023276"/>
    </source>
</evidence>
<dbReference type="EMBL" id="OJIN01000170">
    <property type="protein sequence ID" value="SPD74682.1"/>
    <property type="molecule type" value="Genomic_DNA"/>
</dbReference>
<evidence type="ECO:0000256" key="3">
    <source>
        <dbReference type="SAM" id="Phobius"/>
    </source>
</evidence>
<keyword evidence="3" id="KW-0812">Transmembrane</keyword>
<feature type="domain" description="Photosynthesis system II assembly factor Ycf48/Hcf136-like" evidence="4">
    <location>
        <begin position="92"/>
        <end position="173"/>
    </location>
</feature>
<protein>
    <recommendedName>
        <fullName evidence="4">Photosynthesis system II assembly factor Ycf48/Hcf136-like domain-containing protein</fullName>
    </recommendedName>
</protein>
<evidence type="ECO:0000313" key="5">
    <source>
        <dbReference type="EMBL" id="SPD74682.1"/>
    </source>
</evidence>
<dbReference type="Gene3D" id="2.130.10.10">
    <property type="entry name" value="YVTN repeat-like/Quinoprotein amine dehydrogenase"/>
    <property type="match status" value="2"/>
</dbReference>
<keyword evidence="3" id="KW-0472">Membrane</keyword>
<gene>
    <name evidence="5" type="ORF">PITCH_A30002</name>
</gene>
<proteinExistence type="predicted"/>
<name>A0A445MZ88_9BACT</name>
<dbReference type="PANTHER" id="PTHR47199">
    <property type="entry name" value="PHOTOSYSTEM II STABILITY/ASSEMBLY FACTOR HCF136, CHLOROPLASTIC"/>
    <property type="match status" value="1"/>
</dbReference>
<dbReference type="InterPro" id="IPR028203">
    <property type="entry name" value="PSII_CF48-like_dom"/>
</dbReference>
<dbReference type="AlphaFoldDB" id="A0A445MZ88"/>
<feature type="domain" description="Photosynthesis system II assembly factor Ycf48/Hcf136-like" evidence="4">
    <location>
        <begin position="177"/>
        <end position="255"/>
    </location>
</feature>
<dbReference type="SUPFAM" id="SSF110296">
    <property type="entry name" value="Oligoxyloglucan reducing end-specific cellobiohydrolase"/>
    <property type="match status" value="1"/>
</dbReference>